<proteinExistence type="predicted"/>
<evidence type="ECO:0000313" key="3">
    <source>
        <dbReference type="Proteomes" id="UP001303473"/>
    </source>
</evidence>
<dbReference type="EMBL" id="MU853790">
    <property type="protein sequence ID" value="KAK3940920.1"/>
    <property type="molecule type" value="Genomic_DNA"/>
</dbReference>
<comment type="caution">
    <text evidence="2">The sequence shown here is derived from an EMBL/GenBank/DDBJ whole genome shotgun (WGS) entry which is preliminary data.</text>
</comment>
<feature type="region of interest" description="Disordered" evidence="1">
    <location>
        <begin position="97"/>
        <end position="139"/>
    </location>
</feature>
<reference evidence="3" key="1">
    <citation type="journal article" date="2023" name="Mol. Phylogenet. Evol.">
        <title>Genome-scale phylogeny and comparative genomics of the fungal order Sordariales.</title>
        <authorList>
            <person name="Hensen N."/>
            <person name="Bonometti L."/>
            <person name="Westerberg I."/>
            <person name="Brannstrom I.O."/>
            <person name="Guillou S."/>
            <person name="Cros-Aarteil S."/>
            <person name="Calhoun S."/>
            <person name="Haridas S."/>
            <person name="Kuo A."/>
            <person name="Mondo S."/>
            <person name="Pangilinan J."/>
            <person name="Riley R."/>
            <person name="LaButti K."/>
            <person name="Andreopoulos B."/>
            <person name="Lipzen A."/>
            <person name="Chen C."/>
            <person name="Yan M."/>
            <person name="Daum C."/>
            <person name="Ng V."/>
            <person name="Clum A."/>
            <person name="Steindorff A."/>
            <person name="Ohm R.A."/>
            <person name="Martin F."/>
            <person name="Silar P."/>
            <person name="Natvig D.O."/>
            <person name="Lalanne C."/>
            <person name="Gautier V."/>
            <person name="Ament-Velasquez S.L."/>
            <person name="Kruys A."/>
            <person name="Hutchinson M.I."/>
            <person name="Powell A.J."/>
            <person name="Barry K."/>
            <person name="Miller A.N."/>
            <person name="Grigoriev I.V."/>
            <person name="Debuchy R."/>
            <person name="Gladieux P."/>
            <person name="Hiltunen Thoren M."/>
            <person name="Johannesson H."/>
        </authorList>
    </citation>
    <scope>NUCLEOTIDE SEQUENCE [LARGE SCALE GENOMIC DNA]</scope>
    <source>
        <strain evidence="3">CBS 340.73</strain>
    </source>
</reference>
<protein>
    <submittedName>
        <fullName evidence="2">Uncharacterized protein</fullName>
    </submittedName>
</protein>
<dbReference type="AlphaFoldDB" id="A0AAN6N8U3"/>
<gene>
    <name evidence="2" type="ORF">QBC46DRAFT_433208</name>
</gene>
<dbReference type="Proteomes" id="UP001303473">
    <property type="component" value="Unassembled WGS sequence"/>
</dbReference>
<accession>A0AAN6N8U3</accession>
<keyword evidence="3" id="KW-1185">Reference proteome</keyword>
<evidence type="ECO:0000313" key="2">
    <source>
        <dbReference type="EMBL" id="KAK3940920.1"/>
    </source>
</evidence>
<evidence type="ECO:0000256" key="1">
    <source>
        <dbReference type="SAM" id="MobiDB-lite"/>
    </source>
</evidence>
<organism evidence="2 3">
    <name type="scientific">Diplogelasinospora grovesii</name>
    <dbReference type="NCBI Taxonomy" id="303347"/>
    <lineage>
        <taxon>Eukaryota</taxon>
        <taxon>Fungi</taxon>
        <taxon>Dikarya</taxon>
        <taxon>Ascomycota</taxon>
        <taxon>Pezizomycotina</taxon>
        <taxon>Sordariomycetes</taxon>
        <taxon>Sordariomycetidae</taxon>
        <taxon>Sordariales</taxon>
        <taxon>Diplogelasinosporaceae</taxon>
        <taxon>Diplogelasinospora</taxon>
    </lineage>
</organism>
<name>A0AAN6N8U3_9PEZI</name>
<sequence length="279" mass="31443">MPGKNRAVILSIDQGTLLHSLRHKFKSSAAAEQIFLILKQSDRDGALQRVCDALYKTIVGAFWEEQPLQLRRVQAAQGAGQLTLVGLLESIADHEEQAEGMEEHEEQNKSPVGAQRLLRSPPPQQPSPAQRLRSPLGGKAKIKPLTASKMIMTVNDHRTIHSVNHFITHSHRQRFVRFTAAAGAIMLTNPTPSVPTHARHKHSRAYFLTELVGRFDKLQRSPDATIVQDLQDFLSAIMVRRFATDKFFGHIDCDLPPFRFERYPCSSPRAAEKDFRDQT</sequence>